<dbReference type="Pfam" id="PF01636">
    <property type="entry name" value="APH"/>
    <property type="match status" value="1"/>
</dbReference>
<feature type="domain" description="Aminoglycoside phosphotransferase" evidence="1">
    <location>
        <begin position="32"/>
        <end position="268"/>
    </location>
</feature>
<dbReference type="OrthoDB" id="4030632at2"/>
<evidence type="ECO:0000313" key="2">
    <source>
        <dbReference type="EMBL" id="REK74991.1"/>
    </source>
</evidence>
<accession>A0A371PGA5</accession>
<dbReference type="AlphaFoldDB" id="A0A371PGA5"/>
<dbReference type="InterPro" id="IPR002575">
    <property type="entry name" value="Aminoglycoside_PTrfase"/>
</dbReference>
<dbReference type="RefSeq" id="WP_116046765.1">
    <property type="nucleotide sequence ID" value="NZ_QUBQ01000002.1"/>
</dbReference>
<dbReference type="Proteomes" id="UP000261905">
    <property type="component" value="Unassembled WGS sequence"/>
</dbReference>
<dbReference type="EMBL" id="QUBQ01000002">
    <property type="protein sequence ID" value="REK74991.1"/>
    <property type="molecule type" value="Genomic_DNA"/>
</dbReference>
<evidence type="ECO:0000259" key="1">
    <source>
        <dbReference type="Pfam" id="PF01636"/>
    </source>
</evidence>
<evidence type="ECO:0000313" key="3">
    <source>
        <dbReference type="Proteomes" id="UP000261905"/>
    </source>
</evidence>
<dbReference type="SUPFAM" id="SSF56112">
    <property type="entry name" value="Protein kinase-like (PK-like)"/>
    <property type="match status" value="1"/>
</dbReference>
<gene>
    <name evidence="2" type="ORF">DX130_15240</name>
</gene>
<reference evidence="2 3" key="1">
    <citation type="submission" date="2018-08" db="EMBL/GenBank/DDBJ databases">
        <title>Paenibacillus sp. M4BSY-1, whole genome shotgun sequence.</title>
        <authorList>
            <person name="Tuo L."/>
        </authorList>
    </citation>
    <scope>NUCLEOTIDE SEQUENCE [LARGE SCALE GENOMIC DNA]</scope>
    <source>
        <strain evidence="2 3">M4BSY-1</strain>
    </source>
</reference>
<protein>
    <recommendedName>
        <fullName evidence="1">Aminoglycoside phosphotransferase domain-containing protein</fullName>
    </recommendedName>
</protein>
<keyword evidence="3" id="KW-1185">Reference proteome</keyword>
<dbReference type="InterPro" id="IPR011009">
    <property type="entry name" value="Kinase-like_dom_sf"/>
</dbReference>
<sequence>MDWSGIANRALSHYGVDVESLEAIAQSASMIYKVTDKSGAVYSLRLHQSKSDTLESYWSDPDVIRSEMLWLQALAEGTDLVLPVPNKNSRGEYITDVDGMPCSLLCWVEGEQKPFVPSADDARLVGIMMGKLHKQASVWQPPAAFVRPESDSQAMMEALGKVEPWVETGLLSEDIFNLLVRASERAQDILHHVERTAEHWGMIHGDLIPSNFLFHGQECRPIDFGACGPGYFLYDLAWSFSFIHPMHRGSLVDAYSEQFSLPPNYERLLEACFVMAQLSTLNFWLGLPDATSWVPEHLSKLASRECTRYIQDEPFLYSGIPFWE</sequence>
<comment type="caution">
    <text evidence="2">The sequence shown here is derived from an EMBL/GenBank/DDBJ whole genome shotgun (WGS) entry which is preliminary data.</text>
</comment>
<proteinExistence type="predicted"/>
<name>A0A371PGA5_9BACL</name>
<organism evidence="2 3">
    <name type="scientific">Paenibacillus paeoniae</name>
    <dbReference type="NCBI Taxonomy" id="2292705"/>
    <lineage>
        <taxon>Bacteria</taxon>
        <taxon>Bacillati</taxon>
        <taxon>Bacillota</taxon>
        <taxon>Bacilli</taxon>
        <taxon>Bacillales</taxon>
        <taxon>Paenibacillaceae</taxon>
        <taxon>Paenibacillus</taxon>
    </lineage>
</organism>
<dbReference type="Gene3D" id="3.90.1200.10">
    <property type="match status" value="1"/>
</dbReference>